<name>A0A9X1SJ01_9BACT</name>
<dbReference type="Proteomes" id="UP001139103">
    <property type="component" value="Unassembled WGS sequence"/>
</dbReference>
<evidence type="ECO:0000256" key="1">
    <source>
        <dbReference type="SAM" id="MobiDB-lite"/>
    </source>
</evidence>
<proteinExistence type="predicted"/>
<gene>
    <name evidence="2" type="ORF">LOC68_09285</name>
</gene>
<dbReference type="Gene3D" id="3.40.50.300">
    <property type="entry name" value="P-loop containing nucleotide triphosphate hydrolases"/>
    <property type="match status" value="1"/>
</dbReference>
<evidence type="ECO:0000313" key="3">
    <source>
        <dbReference type="Proteomes" id="UP001139103"/>
    </source>
</evidence>
<evidence type="ECO:0000313" key="2">
    <source>
        <dbReference type="EMBL" id="MCC9628589.1"/>
    </source>
</evidence>
<dbReference type="AlphaFoldDB" id="A0A9X1SJ01"/>
<feature type="region of interest" description="Disordered" evidence="1">
    <location>
        <begin position="338"/>
        <end position="377"/>
    </location>
</feature>
<comment type="caution">
    <text evidence="2">The sequence shown here is derived from an EMBL/GenBank/DDBJ whole genome shotgun (WGS) entry which is preliminary data.</text>
</comment>
<accession>A0A9X1SJ01</accession>
<protein>
    <submittedName>
        <fullName evidence="2">AAA family ATPase</fullName>
    </submittedName>
</protein>
<dbReference type="InterPro" id="IPR027417">
    <property type="entry name" value="P-loop_NTPase"/>
</dbReference>
<sequence>MSELLSRRASPGWLLSGMLRQREAAVILGPSRCLKTSLAVDLCAALASGGEFLGEFAAEQAFRVGFVGGEAAQVAVTSLAERRGDLAALEQIVWAFNLVEPGGAVNGHRLSDWIARNQLEVVLIDAADLTPMTRRAEAAQLRAIADCCLAVGATPIICCRTRKELKPRAMDAADLADAPCGAIARQWLLVNRRDAFEPGSGRHRLWLNFGASSGRSGQWGVDIKEDAEVDSAAAQWEATIRDVASVELEAAEVEAQTLADRLWWRLRCVIQQIDPANATKLKIRELSGMSGGKFGVTWDRMVADGEIVLANGGTSKEPHYRLIDLAEKIARGPVHSPAVEEMEDAAESSPPEKKSQSSPLVAEKSYESSPPAESSGGWVSYTTAELLALSNSDQKKTAPSPVQSARNGPRRRGKRKKRKR</sequence>
<dbReference type="EMBL" id="JAJKFT010000004">
    <property type="protein sequence ID" value="MCC9628589.1"/>
    <property type="molecule type" value="Genomic_DNA"/>
</dbReference>
<feature type="compositionally biased region" description="Basic residues" evidence="1">
    <location>
        <begin position="408"/>
        <end position="420"/>
    </location>
</feature>
<organism evidence="2 3">
    <name type="scientific">Blastopirellula sediminis</name>
    <dbReference type="NCBI Taxonomy" id="2894196"/>
    <lineage>
        <taxon>Bacteria</taxon>
        <taxon>Pseudomonadati</taxon>
        <taxon>Planctomycetota</taxon>
        <taxon>Planctomycetia</taxon>
        <taxon>Pirellulales</taxon>
        <taxon>Pirellulaceae</taxon>
        <taxon>Blastopirellula</taxon>
    </lineage>
</organism>
<keyword evidence="3" id="KW-1185">Reference proteome</keyword>
<dbReference type="Pfam" id="PF13481">
    <property type="entry name" value="AAA_25"/>
    <property type="match status" value="1"/>
</dbReference>
<dbReference type="SUPFAM" id="SSF52540">
    <property type="entry name" value="P-loop containing nucleoside triphosphate hydrolases"/>
    <property type="match status" value="1"/>
</dbReference>
<feature type="region of interest" description="Disordered" evidence="1">
    <location>
        <begin position="389"/>
        <end position="420"/>
    </location>
</feature>
<reference evidence="2" key="1">
    <citation type="submission" date="2021-11" db="EMBL/GenBank/DDBJ databases">
        <title>Genome sequence.</title>
        <authorList>
            <person name="Sun Q."/>
        </authorList>
    </citation>
    <scope>NUCLEOTIDE SEQUENCE</scope>
    <source>
        <strain evidence="2">JC732</strain>
    </source>
</reference>